<dbReference type="RefSeq" id="WP_012066164.1">
    <property type="nucleotide sequence ID" value="NC_009634.1"/>
</dbReference>
<gene>
    <name evidence="2" type="ordered locus">Mevan_1352</name>
</gene>
<feature type="transmembrane region" description="Helical" evidence="1">
    <location>
        <begin position="6"/>
        <end position="26"/>
    </location>
</feature>
<accession>A6URX7</accession>
<keyword evidence="3" id="KW-1185">Reference proteome</keyword>
<proteinExistence type="predicted"/>
<dbReference type="AlphaFoldDB" id="A6URX7"/>
<dbReference type="eggNOG" id="arCOG01824">
    <property type="taxonomic scope" value="Archaea"/>
</dbReference>
<dbReference type="HOGENOM" id="CLU_1811486_0_0_2"/>
<keyword evidence="1" id="KW-0472">Membrane</keyword>
<dbReference type="Proteomes" id="UP000001107">
    <property type="component" value="Chromosome"/>
</dbReference>
<evidence type="ECO:0000256" key="1">
    <source>
        <dbReference type="SAM" id="Phobius"/>
    </source>
</evidence>
<dbReference type="STRING" id="406327.Mevan_1352"/>
<dbReference type="OrthoDB" id="60519at2157"/>
<sequence length="142" mass="15805">MAGFSGVYGVSFLSIVLLLSLTVLYVSVESNLDLFINANDDHAEYLLKKSRENLTVQKQSINSTGFLNITVFNYGDLVQDTSKWTIVFDGIILNDVAITTQYIEPLSNTSIYIDTPYNVTTILGKRILIAGEYGGTFIKELY</sequence>
<keyword evidence="1" id="KW-0812">Transmembrane</keyword>
<keyword evidence="2" id="KW-0966">Cell projection</keyword>
<dbReference type="GeneID" id="5324839"/>
<protein>
    <submittedName>
        <fullName evidence="2">Flagella protein F</fullName>
    </submittedName>
</protein>
<evidence type="ECO:0000313" key="3">
    <source>
        <dbReference type="Proteomes" id="UP000001107"/>
    </source>
</evidence>
<evidence type="ECO:0000313" key="2">
    <source>
        <dbReference type="EMBL" id="ABR55249.1"/>
    </source>
</evidence>
<keyword evidence="2" id="KW-0969">Cilium</keyword>
<dbReference type="EMBL" id="CP000742">
    <property type="protein sequence ID" value="ABR55249.1"/>
    <property type="molecule type" value="Genomic_DNA"/>
</dbReference>
<reference evidence="2" key="1">
    <citation type="submission" date="2007-06" db="EMBL/GenBank/DDBJ databases">
        <title>Complete sequence of Methanococcus vannielii SB.</title>
        <authorList>
            <consortium name="US DOE Joint Genome Institute"/>
            <person name="Copeland A."/>
            <person name="Lucas S."/>
            <person name="Lapidus A."/>
            <person name="Barry K."/>
            <person name="Glavina del Rio T."/>
            <person name="Dalin E."/>
            <person name="Tice H."/>
            <person name="Pitluck S."/>
            <person name="Chain P."/>
            <person name="Malfatti S."/>
            <person name="Shin M."/>
            <person name="Vergez L."/>
            <person name="Schmutz J."/>
            <person name="Larimer F."/>
            <person name="Land M."/>
            <person name="Hauser L."/>
            <person name="Kyrpides N."/>
            <person name="Anderson I."/>
            <person name="Sieprawska-Lupa M."/>
            <person name="Whitman W.B."/>
            <person name="Richardson P."/>
        </authorList>
    </citation>
    <scope>NUCLEOTIDE SEQUENCE [LARGE SCALE GENOMIC DNA]</scope>
    <source>
        <strain evidence="2">SB</strain>
    </source>
</reference>
<organism evidence="2 3">
    <name type="scientific">Methanococcus vannielii (strain ATCC 35089 / DSM 1224 / JCM 13029 / OCM 148 / SB)</name>
    <dbReference type="NCBI Taxonomy" id="406327"/>
    <lineage>
        <taxon>Archaea</taxon>
        <taxon>Methanobacteriati</taxon>
        <taxon>Methanobacteriota</taxon>
        <taxon>Methanomada group</taxon>
        <taxon>Methanococci</taxon>
        <taxon>Methanococcales</taxon>
        <taxon>Methanococcaceae</taxon>
        <taxon>Methanococcus</taxon>
    </lineage>
</organism>
<dbReference type="KEGG" id="mvn:Mevan_1352"/>
<name>A6URX7_METVS</name>
<keyword evidence="1" id="KW-1133">Transmembrane helix</keyword>
<keyword evidence="2" id="KW-0282">Flagellum</keyword>